<name>A0A8H3G0F1_9LECA</name>
<feature type="compositionally biased region" description="Basic and acidic residues" evidence="1">
    <location>
        <begin position="38"/>
        <end position="56"/>
    </location>
</feature>
<protein>
    <submittedName>
        <fullName evidence="2">Uncharacterized protein</fullName>
    </submittedName>
</protein>
<proteinExistence type="predicted"/>
<feature type="compositionally biased region" description="Basic and acidic residues" evidence="1">
    <location>
        <begin position="323"/>
        <end position="334"/>
    </location>
</feature>
<feature type="compositionally biased region" description="Low complexity" evidence="1">
    <location>
        <begin position="294"/>
        <end position="315"/>
    </location>
</feature>
<dbReference type="Gene3D" id="3.30.70.330">
    <property type="match status" value="1"/>
</dbReference>
<dbReference type="InterPro" id="IPR012677">
    <property type="entry name" value="Nucleotide-bd_a/b_plait_sf"/>
</dbReference>
<dbReference type="Proteomes" id="UP000664169">
    <property type="component" value="Unassembled WGS sequence"/>
</dbReference>
<evidence type="ECO:0000256" key="1">
    <source>
        <dbReference type="SAM" id="MobiDB-lite"/>
    </source>
</evidence>
<gene>
    <name evidence="2" type="ORF">GOMPHAMPRED_005770</name>
</gene>
<dbReference type="EMBL" id="CAJPDQ010000037">
    <property type="protein sequence ID" value="CAF9930928.1"/>
    <property type="molecule type" value="Genomic_DNA"/>
</dbReference>
<feature type="region of interest" description="Disordered" evidence="1">
    <location>
        <begin position="1"/>
        <end position="82"/>
    </location>
</feature>
<organism evidence="2 3">
    <name type="scientific">Gomphillus americanus</name>
    <dbReference type="NCBI Taxonomy" id="1940652"/>
    <lineage>
        <taxon>Eukaryota</taxon>
        <taxon>Fungi</taxon>
        <taxon>Dikarya</taxon>
        <taxon>Ascomycota</taxon>
        <taxon>Pezizomycotina</taxon>
        <taxon>Lecanoromycetes</taxon>
        <taxon>OSLEUM clade</taxon>
        <taxon>Ostropomycetidae</taxon>
        <taxon>Ostropales</taxon>
        <taxon>Graphidaceae</taxon>
        <taxon>Gomphilloideae</taxon>
        <taxon>Gomphillus</taxon>
    </lineage>
</organism>
<keyword evidence="3" id="KW-1185">Reference proteome</keyword>
<dbReference type="AlphaFoldDB" id="A0A8H3G0F1"/>
<accession>A0A8H3G0F1</accession>
<reference evidence="2" key="1">
    <citation type="submission" date="2021-03" db="EMBL/GenBank/DDBJ databases">
        <authorList>
            <person name="Tagirdzhanova G."/>
        </authorList>
    </citation>
    <scope>NUCLEOTIDE SEQUENCE</scope>
</reference>
<sequence length="432" mass="47761">MAASRDRLGRPTQLHGVPLEERAIDANGNRLPWAYDYPDDHPQARYQKRQQEEKGAFGKSSRRLGSSRATRTQTPAKKENTTIDGFAAALKYDQQCREADGRNITSSSQSSTDATGQPLSSNAKEPQQILIYGFVSDFQWQAIAFYERVSGGMICEDYPRDPPAEKRKYSSGTTRTGASSIRRTLTQTEHILASQYHGGESWIVVTFDSREAADRAIAASPHVISGYWAFAERWQGLGPAKDKSIPGTEDAEISRSATMGTGDVSKKQDRKRTPITFPRQHKASEWEEATGSLTADDATETSTVTSATATAVEESGSQLRSRSTYDIEPTRAEESSIITPRLSKTHFTHFPNTPRTALKPVTEALLPQPSWWEGALKSLATSGWIPGDMIGSSVPRKEDGSFDLDAASIYWRFWYWIDGVMGTDLCGLKDES</sequence>
<feature type="compositionally biased region" description="Polar residues" evidence="1">
    <location>
        <begin position="170"/>
        <end position="181"/>
    </location>
</feature>
<comment type="caution">
    <text evidence="2">The sequence shown here is derived from an EMBL/GenBank/DDBJ whole genome shotgun (WGS) entry which is preliminary data.</text>
</comment>
<feature type="region of interest" description="Disordered" evidence="1">
    <location>
        <begin position="99"/>
        <end position="121"/>
    </location>
</feature>
<dbReference type="OrthoDB" id="8033832at2759"/>
<feature type="region of interest" description="Disordered" evidence="1">
    <location>
        <begin position="239"/>
        <end position="334"/>
    </location>
</feature>
<evidence type="ECO:0000313" key="3">
    <source>
        <dbReference type="Proteomes" id="UP000664169"/>
    </source>
</evidence>
<feature type="compositionally biased region" description="Polar residues" evidence="1">
    <location>
        <begin position="103"/>
        <end position="121"/>
    </location>
</feature>
<feature type="region of interest" description="Disordered" evidence="1">
    <location>
        <begin position="162"/>
        <end position="181"/>
    </location>
</feature>
<evidence type="ECO:0000313" key="2">
    <source>
        <dbReference type="EMBL" id="CAF9930928.1"/>
    </source>
</evidence>
<feature type="compositionally biased region" description="Polar residues" evidence="1">
    <location>
        <begin position="63"/>
        <end position="75"/>
    </location>
</feature>